<accession>A0A1R0GVV9</accession>
<feature type="compositionally biased region" description="Low complexity" evidence="1">
    <location>
        <begin position="2002"/>
        <end position="2022"/>
    </location>
</feature>
<feature type="region of interest" description="Disordered" evidence="1">
    <location>
        <begin position="1"/>
        <end position="62"/>
    </location>
</feature>
<feature type="compositionally biased region" description="Polar residues" evidence="1">
    <location>
        <begin position="480"/>
        <end position="490"/>
    </location>
</feature>
<feature type="region of interest" description="Disordered" evidence="1">
    <location>
        <begin position="446"/>
        <end position="504"/>
    </location>
</feature>
<dbReference type="GO" id="GO:0030427">
    <property type="term" value="C:site of polarized growth"/>
    <property type="evidence" value="ECO:0007669"/>
    <property type="project" value="TreeGrafter"/>
</dbReference>
<sequence length="3885" mass="436276">MDSKIPKKNISNKPNPFGNYSFMAAQSARKPQKVNSQQFPRSDLRNYDDTKIETSKSPEYDYSPDINAVAKTSIDSISGGGSELADIYLDGKNPIRESLLSNDKTSEPTSHKSPYKIPNSTTQIPISTGSLHTRELTSDSIIIPSINYNSLENINDTPKNYEKNSLGSYDKDSSANTSSNKSSEGHFDYPNVSIPDFYNSSTKIYDQDFANSKTEGLALHLPIQSYSPDSLLSQNSSLNSENHSSQSPLSPIILPSSLDSVNPIFKSKTLSKNSPFANYSLLASQKAIQSSIPSTYKSSSILSTSNLPNDSSTQHSNIVIPEIIYSNGHQDYVLPEATPFINNHTSNKNEHPIPLKKSTSLDNSLLSDPKVPFSTAALSSIFQNHANSVSTENESNQIAPNLTSFSEKSKNSKGSKIDLNSIKISSIGLSRYSSSIPLSNSALSKPYKPTAPHNLESQSYHRSISNSSSDLNPTHKRSSNSDPNASITQKTQKKPGINDLNSSIFPKSSQTDLLSTNFKHISKSEFDIGSSVSIDHSGEFIVKSVYIEFKIISNSVLNIFSEYRLDQEPDLNSFMGKGANKKLDSVLETLGSLSKLHTQIVVELLLIWRKTSFDKLKLAFQSSHSHSALVINERRSLSTVYLLCRALNEVSLNIDPNLINEELGNKIESLVFAQIKDVDPLTLQYSSNRRRIQELYAQIAGNISKFRFASISDRFIAALEQFPPTNKENIEKNVVLIRSFRFLKLVLHPMESLEESCNFLLSCAKFFSRVSGSLILKHTWAVTLSELLMPLVGEVGAEINIPSFVQAIEIIYSKAAKMSSRAHHIPVAYPLVSATLCLSRQDFFTSKWQIHLENCIQKLKDKQHRPTAMDSICRIMWVYMFRYPDSQNSVNRKIDSLFRIFFPVSNRRIWIKSIGADYLMYSLVCASCFNLDFVFKAHIHSMLQLGILNSHDSHFFNSPQNSDNIIEYLHPQKAILAYKSLIEVAKIFSSDGLKYPKFLPFINMLLTGTSFDSPSQLNSFYKNSIFSLTSPSLSSGVKASFSPKNESNIKIGNSASTSTGSSLLSRASDGLEGDSSEVFCYPHRIDSKMLPPFLISALHDASSVMSIYFEKIQQSLGEYLLVDQTPFAVSKFFPLDNSQDLNSSNPAQIIPRESNSKKTSPSIKQTLRSSKNDKNTVGDQKFYNEPSDVRDFSFADLTDFSINKIKRSNTNSTTVSYYSQYLIDKNDSKSLIPSFSKERQTSIDLMTSFVSSIIVIPNLKLSFSLDKLVETLVSGILHVDTDYSSNCRIVLSTLASTNSDMDLDFSPSFNKNSWSSIDLKKVSILFRICYFLAKIYRFVNGKSQDYLTTGLYKLLPGETDHCYSCSEKKLPLSLNVDKISSMSYFRKCFDSNQEKTHKGAGNNAHFSSFSHKHGLEFNSLLSSSVYSADDTNSSIINRFSAINSSHNVADNFIKKRNDFISPKIRTNSLFNRQDSSHNDSTQHPHSAGPSNFAPNSFFAGGNIRCYNNQKIGFESSITGPSQSHDSESDSDINYRRDIPIKTESDLNSFLISSFIPQNSSISGNSNNKLPSANGNVNRSNTTKKRNKPVSNLVILNSTLAKISQIHHDLGNKSPSDWRALIDIFESIGLSLLSESSLSLRRYGLKIFYESSNLQFNLSNILPTSNKAFLFKSKMSNPSLKDDNNSPNPSPKTSNNNYNDSSNKNNRTSFYGEPSGLVSPYFRMSHFMDNHSYSLSEILSTTGMHSLAPISLIKSHSQPHGEVKNFKKMFNKSEFVVRDSIFSILQSHQFHDHFPGLYEEVKLSNNPLSLKGGLHATKFSSNNATNQIDQLELSFEFPFTRNDHYSGYIDVLNLGNTFDPHLESYSNFNDCSLHSANSAFNESIFTLADLSYTGAGVSDFLEFYLQLVQKLTKIIPEVVDASRGLICKRIKHIHPSIVLISNIANNKVLVDSKKSLKYTASNFQDDHLDHRSTYSNGALGFSSQAYSNLNPTTFEPTGHYQYSHNSSNSYDSSSRYHSSLGDSSTKGISNQISDLQVRYKIIGFSQSILSYEELIKSSNEKNSSTNSYSVLEENPQIEISSEDRDNCNSRNSSPKHLIEQFCFLMKFAFASLKKVESKSSSLNKTSSTNSGPFKAEKTHSFKGLKKSKVKPISKVASSILEAENDHNSGSNSTVGSTNILPNQKTNANSLFSLGWARKLAGPLKLNFKNEKIESIPEWVSIHQLIDIIFPFLSCENLYLRLGMVDVLSTLQLEYFPEIICDLQDRCDLFLQVSPVTISRGAYSSNNMHNNPEVYKGTEYEQKIAFTHKNQIFDTNSTNFKYQTSENPAINVIKNSGPQNKLHGAGPSNLNSISPKFLPKKSHSLLMDPKKVERIRLSLCMIYKYSLIRISKDSTALDSFFASENRQPISMLISFVKETTKFLNSFMAINNFEYQALRFHFCGLVESMYYLHLLSHKNAGLNNFFASSEPLEKNKTDHLSPHSDLKQKSTDVNYSEIDWKTKRNSFAKSFQSSSGTSPAKFTKGTSEGKIELPILREERNRRLSVDGLVKSRSGSIDCLGTFFNFETKRDLYKLFESWNGYGSNKNFYPITTSQIEKASHNFLSNNSHINKKQIIKLIQEESENLKNASIRALSILLKVDFLVNPSLVTTVIPGDCFSGNDSVHFLNSMLKSTSAAILDSSTSVVLIIEKGIEFFVESELSKKLILELFDLFYNPTRLGFGSKKLFAERKSHNFFGPKKPDGEMSIDISLSNVLVKIFKDYGIRILRDFDLLEESLVFGLFISNLKNLLVTSNGNQILKIISDYKLSTHESEKLSVLLEKNLYGHSCGDYNLKHVAWTQVVELFCQNIYSLNVRSEKLACILTHLIYTYSSLRDDHRKDHKILDFSIHVLSSFLVVANKNSISSAIFPSEDPKEHILKSFIYISSIIIDYKTELLNQLWGSLIKNKIAEVEVVDIELVLWVVESLKIKLNRSKNPKFLITVRSILYAISSSIDPSEACDALIDTGFQKLSPLGFVPQESITDKSPTSKRGQLDLKNPHNYKSNYNYSDSWMPRYLDLVSQQELNDLSSGLVVTDAGFGLLLLSSIITSKVELLLSNFDMIMNLIPLCGSLLFCHDKNVDLAKDSAIKILTRVMMSLSSDCYINDYSVPDDIFRDSKSIIKLLTESTNLVILFSETQDFEFSRSMLPRLMGNILEVFSWYLKIKFGSDNNVFCENWCTLSLRYGSSCPVRSVASSNFKVLSMIFTLSNGHNRDCVWSLVPNSDMVLRLIDRLSNIINTKNPEIIEFSTVVLESLLGLSKLIISSNLSVDIYIDILCCSISIMLTDNPTVYNMGLEIYVLMFEKVKSFGLFNNAAKISIFENSIGLRFNHTNDTQCNNPFLIIYNCLTRGMRFPEERSITLGSIMELAVIIPIKSSEGTDLNEGVFLQILSMLLPHYLMVLELNNPALLDKFIEVSMLKPLYNKLQSTSRPYYQISKYIHTMLEYPKDQVNPEMFIKSVLLSGFSDLISSSNGSEIHEYEIYSLWMIQLDSKNDINGTSYSGTNINKSLYEISDILHCRCLRSANAIFEVNYPDELKNFVNIIESFPIQIRVYKILFYLEFMLEFKTSNIKSGLELDIESEFMGPIHNLIHLTFNSKFGDLSRNILKSFMSRLNHKSPKTGYGSLLGYGSQKSSSDSVGHDSKSAKKVSNAPNVSNNPDYSNFNKIDWRVECDSIIGELSRKMCSLIVDNSLKMIVNRRETSPSEISSLENSYYDSHFNSVTHDGSAIMDGRFGTPVLEMGIGIPDMYFGNKYVIGDYASRSDGLSIVEPHTMDNSNLAVQTKRSTGNLFSHIDGYMNPAPIQPLDNYNTSKTPIQNPGWVSRKNNKLDSLMCDLDSLNEYLSDQIHQR</sequence>
<dbReference type="Pfam" id="PF14222">
    <property type="entry name" value="MOR2-PAG1_N"/>
    <property type="match status" value="1"/>
</dbReference>
<feature type="compositionally biased region" description="Polar residues" evidence="1">
    <location>
        <begin position="1483"/>
        <end position="1493"/>
    </location>
</feature>
<evidence type="ECO:0000313" key="3">
    <source>
        <dbReference type="EMBL" id="OLY81007.1"/>
    </source>
</evidence>
<name>A0A1R0GVV9_9FUNG</name>
<feature type="region of interest" description="Disordered" evidence="1">
    <location>
        <begin position="231"/>
        <end position="250"/>
    </location>
</feature>
<comment type="caution">
    <text evidence="3">The sequence shown here is derived from an EMBL/GenBank/DDBJ whole genome shotgun (WGS) entry which is preliminary data.</text>
</comment>
<feature type="compositionally biased region" description="Polar residues" evidence="1">
    <location>
        <begin position="111"/>
        <end position="131"/>
    </location>
</feature>
<feature type="region of interest" description="Disordered" evidence="1">
    <location>
        <begin position="98"/>
        <end position="131"/>
    </location>
</feature>
<feature type="compositionally biased region" description="Basic and acidic residues" evidence="1">
    <location>
        <begin position="42"/>
        <end position="59"/>
    </location>
</feature>
<feature type="region of interest" description="Disordered" evidence="1">
    <location>
        <begin position="1470"/>
        <end position="1493"/>
    </location>
</feature>
<dbReference type="PANTHER" id="PTHR12295">
    <property type="entry name" value="FURRY-RELATED"/>
    <property type="match status" value="1"/>
</dbReference>
<protein>
    <submittedName>
        <fullName evidence="3">Cell polarity protein mor2</fullName>
    </submittedName>
</protein>
<gene>
    <name evidence="3" type="ORF">AYI68_g4892</name>
</gene>
<feature type="compositionally biased region" description="Low complexity" evidence="1">
    <location>
        <begin position="1684"/>
        <end position="1705"/>
    </location>
</feature>
<feature type="compositionally biased region" description="Polar residues" evidence="1">
    <location>
        <begin position="388"/>
        <end position="406"/>
    </location>
</feature>
<feature type="region of interest" description="Disordered" evidence="1">
    <location>
        <begin position="1143"/>
        <end position="1180"/>
    </location>
</feature>
<feature type="region of interest" description="Disordered" evidence="1">
    <location>
        <begin position="2119"/>
        <end position="2144"/>
    </location>
</feature>
<keyword evidence="4" id="KW-1185">Reference proteome</keyword>
<feature type="region of interest" description="Disordered" evidence="1">
    <location>
        <begin position="388"/>
        <end position="414"/>
    </location>
</feature>
<evidence type="ECO:0000259" key="2">
    <source>
        <dbReference type="Pfam" id="PF14222"/>
    </source>
</evidence>
<dbReference type="PANTHER" id="PTHR12295:SF30">
    <property type="entry name" value="PROTEIN FURRY"/>
    <property type="match status" value="1"/>
</dbReference>
<dbReference type="OrthoDB" id="6287725at2759"/>
<feature type="region of interest" description="Disordered" evidence="1">
    <location>
        <begin position="3669"/>
        <end position="3690"/>
    </location>
</feature>
<dbReference type="GO" id="GO:0000902">
    <property type="term" value="P:cell morphogenesis"/>
    <property type="evidence" value="ECO:0007669"/>
    <property type="project" value="InterPro"/>
</dbReference>
<feature type="compositionally biased region" description="Polar residues" evidence="1">
    <location>
        <begin position="455"/>
        <end position="472"/>
    </location>
</feature>
<feature type="compositionally biased region" description="Polar residues" evidence="1">
    <location>
        <begin position="1157"/>
        <end position="1169"/>
    </location>
</feature>
<feature type="region of interest" description="Disordered" evidence="1">
    <location>
        <begin position="162"/>
        <end position="187"/>
    </location>
</feature>
<evidence type="ECO:0000313" key="4">
    <source>
        <dbReference type="Proteomes" id="UP000187455"/>
    </source>
</evidence>
<dbReference type="GO" id="GO:0005938">
    <property type="term" value="C:cell cortex"/>
    <property type="evidence" value="ECO:0007669"/>
    <property type="project" value="TreeGrafter"/>
</dbReference>
<feature type="region of interest" description="Disordered" evidence="1">
    <location>
        <begin position="1562"/>
        <end position="1587"/>
    </location>
</feature>
<organism evidence="3 4">
    <name type="scientific">Smittium mucronatum</name>
    <dbReference type="NCBI Taxonomy" id="133383"/>
    <lineage>
        <taxon>Eukaryota</taxon>
        <taxon>Fungi</taxon>
        <taxon>Fungi incertae sedis</taxon>
        <taxon>Zoopagomycota</taxon>
        <taxon>Kickxellomycotina</taxon>
        <taxon>Harpellomycetes</taxon>
        <taxon>Harpellales</taxon>
        <taxon>Legeriomycetaceae</taxon>
        <taxon>Smittium</taxon>
    </lineage>
</organism>
<feature type="compositionally biased region" description="Polar residues" evidence="1">
    <location>
        <begin position="1562"/>
        <end position="1580"/>
    </location>
</feature>
<dbReference type="InterPro" id="IPR039867">
    <property type="entry name" value="Furry/Tao3/Mor2"/>
</dbReference>
<reference evidence="3 4" key="1">
    <citation type="journal article" date="2016" name="Mol. Biol. Evol.">
        <title>Genome-Wide Survey of Gut Fungi (Harpellales) Reveals the First Horizontally Transferred Ubiquitin Gene from a Mosquito Host.</title>
        <authorList>
            <person name="Wang Y."/>
            <person name="White M.M."/>
            <person name="Kvist S."/>
            <person name="Moncalvo J.M."/>
        </authorList>
    </citation>
    <scope>NUCLEOTIDE SEQUENCE [LARGE SCALE GENOMIC DNA]</scope>
    <source>
        <strain evidence="3 4">ALG-7-W6</strain>
    </source>
</reference>
<feature type="region of interest" description="Disordered" evidence="1">
    <location>
        <begin position="1675"/>
        <end position="1710"/>
    </location>
</feature>
<dbReference type="STRING" id="133383.A0A1R0GVV9"/>
<proteinExistence type="predicted"/>
<dbReference type="InterPro" id="IPR025614">
    <property type="entry name" value="Cell_morpho_N"/>
</dbReference>
<dbReference type="EMBL" id="LSSL01002881">
    <property type="protein sequence ID" value="OLY81007.1"/>
    <property type="molecule type" value="Genomic_DNA"/>
</dbReference>
<evidence type="ECO:0000256" key="1">
    <source>
        <dbReference type="SAM" id="MobiDB-lite"/>
    </source>
</evidence>
<feature type="compositionally biased region" description="Low complexity" evidence="1">
    <location>
        <begin position="2119"/>
        <end position="2129"/>
    </location>
</feature>
<feature type="domain" description="Cell morphogenesis protein N-terminal" evidence="2">
    <location>
        <begin position="633"/>
        <end position="1299"/>
    </location>
</feature>
<dbReference type="Proteomes" id="UP000187455">
    <property type="component" value="Unassembled WGS sequence"/>
</dbReference>
<feature type="region of interest" description="Disordered" evidence="1">
    <location>
        <begin position="1996"/>
        <end position="2022"/>
    </location>
</feature>